<keyword evidence="1" id="KW-1133">Transmembrane helix</keyword>
<reference evidence="2" key="1">
    <citation type="submission" date="2023-06" db="EMBL/GenBank/DDBJ databases">
        <title>Genome-scale phylogeny and comparative genomics of the fungal order Sordariales.</title>
        <authorList>
            <consortium name="Lawrence Berkeley National Laboratory"/>
            <person name="Hensen N."/>
            <person name="Bonometti L."/>
            <person name="Westerberg I."/>
            <person name="Brannstrom I.O."/>
            <person name="Guillou S."/>
            <person name="Cros-Aarteil S."/>
            <person name="Calhoun S."/>
            <person name="Haridas S."/>
            <person name="Kuo A."/>
            <person name="Mondo S."/>
            <person name="Pangilinan J."/>
            <person name="Riley R."/>
            <person name="LaButti K."/>
            <person name="Andreopoulos B."/>
            <person name="Lipzen A."/>
            <person name="Chen C."/>
            <person name="Yanf M."/>
            <person name="Daum C."/>
            <person name="Ng V."/>
            <person name="Clum A."/>
            <person name="Steindorff A."/>
            <person name="Ohm R."/>
            <person name="Martin F."/>
            <person name="Silar P."/>
            <person name="Natvig D."/>
            <person name="Lalanne C."/>
            <person name="Gautier V."/>
            <person name="Ament-velasquez S.L."/>
            <person name="Kruys A."/>
            <person name="Hutchinson M.I."/>
            <person name="Powell A.J."/>
            <person name="Barry K."/>
            <person name="Miller A.N."/>
            <person name="Grigoriev I.V."/>
            <person name="Debuchy R."/>
            <person name="Gladieux P."/>
            <person name="Thoren M.H."/>
            <person name="Johannesson H."/>
        </authorList>
    </citation>
    <scope>NUCLEOTIDE SEQUENCE</scope>
    <source>
        <strain evidence="2">SMH2392-1A</strain>
    </source>
</reference>
<evidence type="ECO:0000256" key="1">
    <source>
        <dbReference type="SAM" id="Phobius"/>
    </source>
</evidence>
<evidence type="ECO:0000313" key="2">
    <source>
        <dbReference type="EMBL" id="KAK0701867.1"/>
    </source>
</evidence>
<comment type="caution">
    <text evidence="2">The sequence shown here is derived from an EMBL/GenBank/DDBJ whole genome shotgun (WGS) entry which is preliminary data.</text>
</comment>
<dbReference type="RefSeq" id="XP_060289531.1">
    <property type="nucleotide sequence ID" value="XM_060440704.1"/>
</dbReference>
<feature type="transmembrane region" description="Helical" evidence="1">
    <location>
        <begin position="125"/>
        <end position="145"/>
    </location>
</feature>
<protein>
    <submittedName>
        <fullName evidence="2">Uncharacterized protein</fullName>
    </submittedName>
</protein>
<dbReference type="Proteomes" id="UP001172101">
    <property type="component" value="Unassembled WGS sequence"/>
</dbReference>
<proteinExistence type="predicted"/>
<organism evidence="2 3">
    <name type="scientific">Lasiosphaeria miniovina</name>
    <dbReference type="NCBI Taxonomy" id="1954250"/>
    <lineage>
        <taxon>Eukaryota</taxon>
        <taxon>Fungi</taxon>
        <taxon>Dikarya</taxon>
        <taxon>Ascomycota</taxon>
        <taxon>Pezizomycotina</taxon>
        <taxon>Sordariomycetes</taxon>
        <taxon>Sordariomycetidae</taxon>
        <taxon>Sordariales</taxon>
        <taxon>Lasiosphaeriaceae</taxon>
        <taxon>Lasiosphaeria</taxon>
    </lineage>
</organism>
<keyword evidence="1" id="KW-0472">Membrane</keyword>
<keyword evidence="1" id="KW-0812">Transmembrane</keyword>
<gene>
    <name evidence="2" type="ORF">B0T26DRAFT_681970</name>
</gene>
<evidence type="ECO:0000313" key="3">
    <source>
        <dbReference type="Proteomes" id="UP001172101"/>
    </source>
</evidence>
<dbReference type="AlphaFoldDB" id="A0AA39ZQN7"/>
<dbReference type="EMBL" id="JAUIRO010000009">
    <property type="protein sequence ID" value="KAK0701867.1"/>
    <property type="molecule type" value="Genomic_DNA"/>
</dbReference>
<sequence>MLKNYDQFAAGKQTAQLEALPESTATKAKEQDDYIKALISYGDAILGLLELELELGLEVELELDQDEQRILAVRRVDRCRWQHQLFRSGVQAYLVQRVAVHLLRLSAGDCTEVTWWHQWMGRDRYLATWMSASFVVYMVPAAAWYSRP</sequence>
<accession>A0AA39ZQN7</accession>
<name>A0AA39ZQN7_9PEZI</name>
<keyword evidence="3" id="KW-1185">Reference proteome</keyword>
<dbReference type="GeneID" id="85323974"/>